<organism evidence="1 2">
    <name type="scientific">Dryococelus australis</name>
    <dbReference type="NCBI Taxonomy" id="614101"/>
    <lineage>
        <taxon>Eukaryota</taxon>
        <taxon>Metazoa</taxon>
        <taxon>Ecdysozoa</taxon>
        <taxon>Arthropoda</taxon>
        <taxon>Hexapoda</taxon>
        <taxon>Insecta</taxon>
        <taxon>Pterygota</taxon>
        <taxon>Neoptera</taxon>
        <taxon>Polyneoptera</taxon>
        <taxon>Phasmatodea</taxon>
        <taxon>Verophasmatodea</taxon>
        <taxon>Anareolatae</taxon>
        <taxon>Phasmatidae</taxon>
        <taxon>Eurycanthinae</taxon>
        <taxon>Dryococelus</taxon>
    </lineage>
</organism>
<reference evidence="1 2" key="1">
    <citation type="submission" date="2023-02" db="EMBL/GenBank/DDBJ databases">
        <title>LHISI_Scaffold_Assembly.</title>
        <authorList>
            <person name="Stuart O.P."/>
            <person name="Cleave R."/>
            <person name="Magrath M.J.L."/>
            <person name="Mikheyev A.S."/>
        </authorList>
    </citation>
    <scope>NUCLEOTIDE SEQUENCE [LARGE SCALE GENOMIC DNA]</scope>
    <source>
        <strain evidence="1">Daus_M_001</strain>
        <tissue evidence="1">Leg muscle</tissue>
    </source>
</reference>
<gene>
    <name evidence="1" type="ORF">PR048_029698</name>
</gene>
<sequence>MLSVASFQKLALTKAFDSFLNKYRDAAMELWRKTFAIRAFSHGVSNYAEINNRLQEQETILSQRLILRIQWGTDTLHAILVTYATFHSDMLNAIYPSNERLHPFQLPQGYGALTSHRCSGLESRLAHELCRLLSLRKPALVRFQERDDYEITSSVIKRDEAKATANIRSNRTEKRVEVYTSVQELANRVQSSVGSLWIFASGNRAGRCRWSGGFLVNSCFPCSSIPALLHTHLDSLPSALKTSMLRYAQITSLTLIQEETFLYEYYLFIIKPSTVNSNLSVAPLFLVLHCARLFQVHTSLNEYYLFIIKPSTVNSNLSVAPLFLVLDCARLFQVHTSLNEYYLFIIKPSTVNSNLSVAPLFLVLHCARLFQVHTSLNEDSNPRPRGSNLRNATQSSCDREEFWSRRVVGKLRKSTHRPPERSNAVDVTVQPLSSEWPQYIQFLPAPLGCKHQFTLQHFTTRRSSAGFLEDLLFPSPLHSDAAQYSPRFILVDSQDVDVKSRPNLYSLTARAEWLTRRTLPQTADGHKAAAN</sequence>
<accession>A0ABQ9GGE0</accession>
<proteinExistence type="predicted"/>
<comment type="caution">
    <text evidence="1">The sequence shown here is derived from an EMBL/GenBank/DDBJ whole genome shotgun (WGS) entry which is preliminary data.</text>
</comment>
<protein>
    <submittedName>
        <fullName evidence="1">Uncharacterized protein</fullName>
    </submittedName>
</protein>
<dbReference type="EMBL" id="JARBHB010000013">
    <property type="protein sequence ID" value="KAJ8870674.1"/>
    <property type="molecule type" value="Genomic_DNA"/>
</dbReference>
<name>A0ABQ9GGE0_9NEOP</name>
<dbReference type="Proteomes" id="UP001159363">
    <property type="component" value="Chromosome 12"/>
</dbReference>
<keyword evidence="2" id="KW-1185">Reference proteome</keyword>
<evidence type="ECO:0000313" key="1">
    <source>
        <dbReference type="EMBL" id="KAJ8870674.1"/>
    </source>
</evidence>
<evidence type="ECO:0000313" key="2">
    <source>
        <dbReference type="Proteomes" id="UP001159363"/>
    </source>
</evidence>